<dbReference type="Gene3D" id="3.40.570.10">
    <property type="entry name" value="Extracellular Endonuclease, subunit A"/>
    <property type="match status" value="1"/>
</dbReference>
<evidence type="ECO:0000256" key="1">
    <source>
        <dbReference type="ARBA" id="ARBA00001946"/>
    </source>
</evidence>
<keyword evidence="14" id="KW-1185">Reference proteome</keyword>
<evidence type="ECO:0000313" key="14">
    <source>
        <dbReference type="Proteomes" id="UP000308488"/>
    </source>
</evidence>
<dbReference type="SUPFAM" id="SSF54060">
    <property type="entry name" value="His-Me finger endonucleases"/>
    <property type="match status" value="1"/>
</dbReference>
<proteinExistence type="inferred from homology"/>
<dbReference type="Pfam" id="PF01223">
    <property type="entry name" value="Endonuclease_NS"/>
    <property type="match status" value="1"/>
</dbReference>
<evidence type="ECO:0000256" key="4">
    <source>
        <dbReference type="ARBA" id="ARBA00022723"/>
    </source>
</evidence>
<evidence type="ECO:0000256" key="7">
    <source>
        <dbReference type="ARBA" id="ARBA00022842"/>
    </source>
</evidence>
<dbReference type="InterPro" id="IPR044925">
    <property type="entry name" value="His-Me_finger_sf"/>
</dbReference>
<feature type="active site" description="Proton acceptor" evidence="8">
    <location>
        <position position="68"/>
    </location>
</feature>
<keyword evidence="4 9" id="KW-0479">Metal-binding</keyword>
<dbReference type="OrthoDB" id="9811262at2"/>
<reference evidence="13 14" key="1">
    <citation type="submission" date="2019-05" db="EMBL/GenBank/DDBJ databases">
        <title>Marinobacter panjinensis sp. nov., a moderately halophilic bacterium isolated from sea tidal flat environment.</title>
        <authorList>
            <person name="Yang W."/>
            <person name="An M."/>
            <person name="He W."/>
            <person name="Luo X."/>
            <person name="Zhu L."/>
            <person name="Chen G."/>
            <person name="Zhang Y."/>
            <person name="Wang Y."/>
        </authorList>
    </citation>
    <scope>NUCLEOTIDE SEQUENCE [LARGE SCALE GENOMIC DNA]</scope>
    <source>
        <strain evidence="13 14">PJ-16</strain>
    </source>
</reference>
<comment type="cofactor">
    <cofactor evidence="1 10">
        <name>Mg(2+)</name>
        <dbReference type="ChEBI" id="CHEBI:18420"/>
    </cofactor>
</comment>
<dbReference type="InterPro" id="IPR040255">
    <property type="entry name" value="Non-specific_endonuclease"/>
</dbReference>
<evidence type="ECO:0000256" key="6">
    <source>
        <dbReference type="ARBA" id="ARBA00022801"/>
    </source>
</evidence>
<dbReference type="PROSITE" id="PS01070">
    <property type="entry name" value="NUCLEASE_NON_SPEC"/>
    <property type="match status" value="1"/>
</dbReference>
<evidence type="ECO:0000313" key="13">
    <source>
        <dbReference type="EMBL" id="TKV69582.1"/>
    </source>
</evidence>
<keyword evidence="7" id="KW-0460">Magnesium</keyword>
<dbReference type="PANTHER" id="PTHR13966:SF5">
    <property type="entry name" value="ENDONUCLEASE G, MITOCHONDRIAL"/>
    <property type="match status" value="1"/>
</dbReference>
<dbReference type="PANTHER" id="PTHR13966">
    <property type="entry name" value="ENDONUCLEASE RELATED"/>
    <property type="match status" value="1"/>
</dbReference>
<name>A0A4U6R983_9GAMM</name>
<protein>
    <recommendedName>
        <fullName evidence="10">Endonuclease</fullName>
        <ecNumber evidence="10">3.1.30.-</ecNumber>
    </recommendedName>
</protein>
<sequence length="206" mass="22860">MFGHVYALSNNPDTKFADWVAYEVNVLNFGPSPGRVWKADPLIEGDKTLEEDDYRGANASALEADRGHQAPLASFAGSHYWPELNYLSNITPQDRDLNQGPWLGLEEAVRNAVSYGNSLYVITGPLYVLSMITLPNADEPHLVPSGYFKVVYDKDRLGAGFVMQQNVDRGKDYCETKDSLLDIEALSGVKLPLLIESSIIYQRLGC</sequence>
<evidence type="ECO:0000256" key="2">
    <source>
        <dbReference type="ARBA" id="ARBA00010052"/>
    </source>
</evidence>
<comment type="caution">
    <text evidence="13">The sequence shown here is derived from an EMBL/GenBank/DDBJ whole genome shotgun (WGS) entry which is preliminary data.</text>
</comment>
<dbReference type="SMART" id="SM00892">
    <property type="entry name" value="Endonuclease_NS"/>
    <property type="match status" value="1"/>
</dbReference>
<dbReference type="SMART" id="SM00477">
    <property type="entry name" value="NUC"/>
    <property type="match status" value="1"/>
</dbReference>
<dbReference type="InterPro" id="IPR044929">
    <property type="entry name" value="DNA/RNA_non-sp_Endonuclease_sf"/>
</dbReference>
<gene>
    <name evidence="13" type="ORF">FDP08_02135</name>
</gene>
<evidence type="ECO:0000256" key="9">
    <source>
        <dbReference type="PIRSR" id="PIRSR640255-2"/>
    </source>
</evidence>
<feature type="binding site" evidence="9">
    <location>
        <position position="98"/>
    </location>
    <ligand>
        <name>Mg(2+)</name>
        <dbReference type="ChEBI" id="CHEBI:18420"/>
        <note>catalytic</note>
    </ligand>
</feature>
<comment type="similarity">
    <text evidence="2 10">Belongs to the DNA/RNA non-specific endonuclease family.</text>
</comment>
<organism evidence="13 14">
    <name type="scientific">Marinobacter panjinensis</name>
    <dbReference type="NCBI Taxonomy" id="2576384"/>
    <lineage>
        <taxon>Bacteria</taxon>
        <taxon>Pseudomonadati</taxon>
        <taxon>Pseudomonadota</taxon>
        <taxon>Gammaproteobacteria</taxon>
        <taxon>Pseudomonadales</taxon>
        <taxon>Marinobacteraceae</taxon>
        <taxon>Marinobacter</taxon>
    </lineage>
</organism>
<dbReference type="EMBL" id="SZYH01000001">
    <property type="protein sequence ID" value="TKV69582.1"/>
    <property type="molecule type" value="Genomic_DNA"/>
</dbReference>
<accession>A0A4U6R983</accession>
<dbReference type="AlphaFoldDB" id="A0A4U6R983"/>
<feature type="domain" description="DNA/RNA non-specific endonuclease/pyrophosphatase/phosphodiesterase" evidence="12">
    <location>
        <begin position="2"/>
        <end position="197"/>
    </location>
</feature>
<keyword evidence="5 10" id="KW-0255">Endonuclease</keyword>
<dbReference type="InterPro" id="IPR001604">
    <property type="entry name" value="Endo_G_ENPP1-like_dom"/>
</dbReference>
<dbReference type="GO" id="GO:0003676">
    <property type="term" value="F:nucleic acid binding"/>
    <property type="evidence" value="ECO:0007669"/>
    <property type="project" value="InterPro"/>
</dbReference>
<feature type="domain" description="ENPP1-3/EXOG-like endonuclease/phosphodiesterase" evidence="11">
    <location>
        <begin position="3"/>
        <end position="198"/>
    </location>
</feature>
<evidence type="ECO:0000256" key="3">
    <source>
        <dbReference type="ARBA" id="ARBA00022722"/>
    </source>
</evidence>
<keyword evidence="6 10" id="KW-0378">Hydrolase</keyword>
<dbReference type="InterPro" id="IPR020821">
    <property type="entry name" value="ENPP1-3/EXOG-like_nuc-like"/>
</dbReference>
<evidence type="ECO:0000256" key="8">
    <source>
        <dbReference type="PIRSR" id="PIRSR640255-1"/>
    </source>
</evidence>
<dbReference type="GO" id="GO:0004519">
    <property type="term" value="F:endonuclease activity"/>
    <property type="evidence" value="ECO:0007669"/>
    <property type="project" value="UniProtKB-UniRule"/>
</dbReference>
<dbReference type="GO" id="GO:0016787">
    <property type="term" value="F:hydrolase activity"/>
    <property type="evidence" value="ECO:0007669"/>
    <property type="project" value="UniProtKB-KW"/>
</dbReference>
<evidence type="ECO:0000256" key="5">
    <source>
        <dbReference type="ARBA" id="ARBA00022759"/>
    </source>
</evidence>
<evidence type="ECO:0000259" key="11">
    <source>
        <dbReference type="SMART" id="SM00477"/>
    </source>
</evidence>
<keyword evidence="3 10" id="KW-0540">Nuclease</keyword>
<dbReference type="EC" id="3.1.30.-" evidence="10"/>
<dbReference type="InterPro" id="IPR018524">
    <property type="entry name" value="DNA/RNA_endonuclease_AS"/>
</dbReference>
<evidence type="ECO:0000256" key="10">
    <source>
        <dbReference type="RuleBase" id="RU366055"/>
    </source>
</evidence>
<dbReference type="Proteomes" id="UP000308488">
    <property type="component" value="Unassembled WGS sequence"/>
</dbReference>
<dbReference type="GO" id="GO:0046872">
    <property type="term" value="F:metal ion binding"/>
    <property type="evidence" value="ECO:0007669"/>
    <property type="project" value="UniProtKB-KW"/>
</dbReference>
<evidence type="ECO:0000259" key="12">
    <source>
        <dbReference type="SMART" id="SM00892"/>
    </source>
</evidence>